<dbReference type="EMBL" id="KN740803">
    <property type="protein sequence ID" value="KIH53610.1"/>
    <property type="molecule type" value="Genomic_DNA"/>
</dbReference>
<keyword evidence="2" id="KW-0812">Transmembrane</keyword>
<dbReference type="Pfam" id="PF01094">
    <property type="entry name" value="ANF_receptor"/>
    <property type="match status" value="1"/>
</dbReference>
<dbReference type="OrthoDB" id="5852027at2759"/>
<feature type="signal peptide" evidence="5">
    <location>
        <begin position="1"/>
        <end position="17"/>
    </location>
</feature>
<feature type="domain" description="Peptidase C51" evidence="6">
    <location>
        <begin position="1"/>
        <end position="94"/>
    </location>
</feature>
<dbReference type="AlphaFoldDB" id="A0A0C2FYD8"/>
<dbReference type="GO" id="GO:0016020">
    <property type="term" value="C:membrane"/>
    <property type="evidence" value="ECO:0007669"/>
    <property type="project" value="UniProtKB-SubCell"/>
</dbReference>
<feature type="chain" id="PRO_5002165621" description="Peptidase C51 domain-containing protein" evidence="5">
    <location>
        <begin position="18"/>
        <end position="368"/>
    </location>
</feature>
<name>A0A0C2FYD8_9BILA</name>
<comment type="subcellular location">
    <subcellularLocation>
        <location evidence="1">Membrane</location>
    </subcellularLocation>
</comment>
<dbReference type="Proteomes" id="UP000054047">
    <property type="component" value="Unassembled WGS sequence"/>
</dbReference>
<organism evidence="7 8">
    <name type="scientific">Ancylostoma duodenale</name>
    <dbReference type="NCBI Taxonomy" id="51022"/>
    <lineage>
        <taxon>Eukaryota</taxon>
        <taxon>Metazoa</taxon>
        <taxon>Ecdysozoa</taxon>
        <taxon>Nematoda</taxon>
        <taxon>Chromadorea</taxon>
        <taxon>Rhabditida</taxon>
        <taxon>Rhabditina</taxon>
        <taxon>Rhabditomorpha</taxon>
        <taxon>Strongyloidea</taxon>
        <taxon>Ancylostomatidae</taxon>
        <taxon>Ancylostomatinae</taxon>
        <taxon>Ancylostoma</taxon>
    </lineage>
</organism>
<reference evidence="7 8" key="1">
    <citation type="submission" date="2013-12" db="EMBL/GenBank/DDBJ databases">
        <title>Draft genome of the parsitic nematode Ancylostoma duodenale.</title>
        <authorList>
            <person name="Mitreva M."/>
        </authorList>
    </citation>
    <scope>NUCLEOTIDE SEQUENCE [LARGE SCALE GENOMIC DNA]</scope>
    <source>
        <strain evidence="7 8">Zhejiang</strain>
    </source>
</reference>
<dbReference type="Gene3D" id="3.40.50.2300">
    <property type="match status" value="2"/>
</dbReference>
<keyword evidence="3" id="KW-1133">Transmembrane helix</keyword>
<dbReference type="InterPro" id="IPR001828">
    <property type="entry name" value="ANF_lig-bd_rcpt"/>
</dbReference>
<gene>
    <name evidence="7" type="ORF">ANCDUO_16257</name>
</gene>
<evidence type="ECO:0000256" key="3">
    <source>
        <dbReference type="ARBA" id="ARBA00022989"/>
    </source>
</evidence>
<proteinExistence type="predicted"/>
<keyword evidence="4" id="KW-0472">Membrane</keyword>
<keyword evidence="8" id="KW-1185">Reference proteome</keyword>
<dbReference type="PROSITE" id="PS50911">
    <property type="entry name" value="CHAP"/>
    <property type="match status" value="1"/>
</dbReference>
<dbReference type="InterPro" id="IPR028082">
    <property type="entry name" value="Peripla_BP_I"/>
</dbReference>
<dbReference type="SUPFAM" id="SSF53822">
    <property type="entry name" value="Periplasmic binding protein-like I"/>
    <property type="match status" value="1"/>
</dbReference>
<sequence length="368" mass="40995">MGHAGFFVFAAFSIAVAHKIVCRVISEGAVAAILPLSEGSNSAYAAAAFVESVAQKAIIPSVRFDERTLKGPGHAISLIAPFAARSDAVVAFIRREGWEDVVLLYNTEDEFIDLTQIISASNFGRPYRCHLVKLATDVRPALKHVKNTYANPRFVVHVALAKIQPLLVAAAEFGLCGTMNHYVMLHWDTPLLDPTNTSTTEHCNITTFSLFDRDVLAPKFRHMTVLDAVWKDTLSVLNSSLSSVRYRGRPQCDRSWIDGSVITKAMFDVKTTGITGRISVNHWGGRSNFTIHICKKKGRKLHKYAEWSSSSGKGEVSDNNFAVGDHWEVLHRGVWPREGVELGEIAWEEVVLRELYKGRMRRYSHTAK</sequence>
<protein>
    <recommendedName>
        <fullName evidence="6">Peptidase C51 domain-containing protein</fullName>
    </recommendedName>
</protein>
<feature type="non-terminal residue" evidence="7">
    <location>
        <position position="368"/>
    </location>
</feature>
<evidence type="ECO:0000259" key="6">
    <source>
        <dbReference type="PROSITE" id="PS50911"/>
    </source>
</evidence>
<evidence type="ECO:0000256" key="1">
    <source>
        <dbReference type="ARBA" id="ARBA00004370"/>
    </source>
</evidence>
<evidence type="ECO:0000256" key="2">
    <source>
        <dbReference type="ARBA" id="ARBA00022692"/>
    </source>
</evidence>
<evidence type="ECO:0000313" key="8">
    <source>
        <dbReference type="Proteomes" id="UP000054047"/>
    </source>
</evidence>
<accession>A0A0C2FYD8</accession>
<keyword evidence="5" id="KW-0732">Signal</keyword>
<evidence type="ECO:0000256" key="4">
    <source>
        <dbReference type="ARBA" id="ARBA00023136"/>
    </source>
</evidence>
<evidence type="ECO:0000313" key="7">
    <source>
        <dbReference type="EMBL" id="KIH53610.1"/>
    </source>
</evidence>
<dbReference type="InterPro" id="IPR007921">
    <property type="entry name" value="CHAP_dom"/>
</dbReference>
<evidence type="ECO:0000256" key="5">
    <source>
        <dbReference type="SAM" id="SignalP"/>
    </source>
</evidence>